<dbReference type="GO" id="GO:0003774">
    <property type="term" value="F:cytoskeletal motor activity"/>
    <property type="evidence" value="ECO:0007669"/>
    <property type="project" value="InterPro"/>
</dbReference>
<dbReference type="Proteomes" id="UP000317318">
    <property type="component" value="Chromosome"/>
</dbReference>
<evidence type="ECO:0000256" key="5">
    <source>
        <dbReference type="ARBA" id="ARBA00022729"/>
    </source>
</evidence>
<reference evidence="10 11" key="1">
    <citation type="submission" date="2019-02" db="EMBL/GenBank/DDBJ databases">
        <title>Deep-cultivation of Planctomycetes and their phenomic and genomic characterization uncovers novel biology.</title>
        <authorList>
            <person name="Wiegand S."/>
            <person name="Jogler M."/>
            <person name="Boedeker C."/>
            <person name="Pinto D."/>
            <person name="Vollmers J."/>
            <person name="Rivas-Marin E."/>
            <person name="Kohn T."/>
            <person name="Peeters S.H."/>
            <person name="Heuer A."/>
            <person name="Rast P."/>
            <person name="Oberbeckmann S."/>
            <person name="Bunk B."/>
            <person name="Jeske O."/>
            <person name="Meyerdierks A."/>
            <person name="Storesund J.E."/>
            <person name="Kallscheuer N."/>
            <person name="Luecker S."/>
            <person name="Lage O.M."/>
            <person name="Pohl T."/>
            <person name="Merkel B.J."/>
            <person name="Hornburger P."/>
            <person name="Mueller R.-W."/>
            <person name="Bruemmer F."/>
            <person name="Labrenz M."/>
            <person name="Spormann A.M."/>
            <person name="Op den Camp H."/>
            <person name="Overmann J."/>
            <person name="Amann R."/>
            <person name="Jetten M.S.M."/>
            <person name="Mascher T."/>
            <person name="Medema M.H."/>
            <person name="Devos D.P."/>
            <person name="Kaster A.-K."/>
            <person name="Ovreas L."/>
            <person name="Rohde M."/>
            <person name="Galperin M.Y."/>
            <person name="Jogler C."/>
        </authorList>
    </citation>
    <scope>NUCLEOTIDE SEQUENCE [LARGE SCALE GENOMIC DNA]</scope>
    <source>
        <strain evidence="10 11">Pan189</strain>
    </source>
</reference>
<evidence type="ECO:0000256" key="4">
    <source>
        <dbReference type="ARBA" id="ARBA00006929"/>
    </source>
</evidence>
<dbReference type="RefSeq" id="WP_145364674.1">
    <property type="nucleotide sequence ID" value="NZ_CP036268.1"/>
</dbReference>
<keyword evidence="8" id="KW-0998">Cell outer membrane</keyword>
<protein>
    <submittedName>
        <fullName evidence="10">Flagellar L-ring protein</fullName>
    </submittedName>
</protein>
<comment type="subcellular location">
    <subcellularLocation>
        <location evidence="2">Bacterial flagellum basal body</location>
    </subcellularLocation>
    <subcellularLocation>
        <location evidence="3">Cell outer membrane</location>
    </subcellularLocation>
</comment>
<dbReference type="Pfam" id="PF02107">
    <property type="entry name" value="FlgH"/>
    <property type="match status" value="1"/>
</dbReference>
<dbReference type="OrthoDB" id="252240at2"/>
<evidence type="ECO:0000313" key="11">
    <source>
        <dbReference type="Proteomes" id="UP000317318"/>
    </source>
</evidence>
<gene>
    <name evidence="10" type="primary">flgH</name>
    <name evidence="10" type="ORF">Pan189_29730</name>
</gene>
<keyword evidence="10" id="KW-0282">Flagellum</keyword>
<dbReference type="GO" id="GO:0009427">
    <property type="term" value="C:bacterial-type flagellum basal body, distal rod, L ring"/>
    <property type="evidence" value="ECO:0007669"/>
    <property type="project" value="InterPro"/>
</dbReference>
<dbReference type="EMBL" id="CP036268">
    <property type="protein sequence ID" value="QDT38578.1"/>
    <property type="molecule type" value="Genomic_DNA"/>
</dbReference>
<dbReference type="PANTHER" id="PTHR34933">
    <property type="entry name" value="FLAGELLAR L-RING PROTEIN"/>
    <property type="match status" value="1"/>
</dbReference>
<evidence type="ECO:0000256" key="6">
    <source>
        <dbReference type="ARBA" id="ARBA00023136"/>
    </source>
</evidence>
<evidence type="ECO:0000256" key="9">
    <source>
        <dbReference type="SAM" id="MobiDB-lite"/>
    </source>
</evidence>
<evidence type="ECO:0000256" key="3">
    <source>
        <dbReference type="ARBA" id="ARBA00004442"/>
    </source>
</evidence>
<dbReference type="KEGG" id="svp:Pan189_29730"/>
<evidence type="ECO:0000313" key="10">
    <source>
        <dbReference type="EMBL" id="QDT38578.1"/>
    </source>
</evidence>
<keyword evidence="7" id="KW-0975">Bacterial flagellum</keyword>
<proteinExistence type="inferred from homology"/>
<dbReference type="GO" id="GO:0071973">
    <property type="term" value="P:bacterial-type flagellum-dependent cell motility"/>
    <property type="evidence" value="ECO:0007669"/>
    <property type="project" value="InterPro"/>
</dbReference>
<dbReference type="GO" id="GO:0009279">
    <property type="term" value="C:cell outer membrane"/>
    <property type="evidence" value="ECO:0007669"/>
    <property type="project" value="UniProtKB-SubCell"/>
</dbReference>
<dbReference type="AlphaFoldDB" id="A0A517R3V9"/>
<sequence>MTVHQLYTATLIALAVVLSPLTDEAVAQQQRPLTGQVPAPGVTGGTAIVPPPPAPGTRSIPSRPSPLAQDAGRSPMAATGQFQPPYNSAVIPFIPAIPRRRPGLVSEYSLTFIEQPPPRVIKENDIITFLVNHSSELSSDSRFNRQRNESFSAELLEFVALDGLILRNSAATSPTIDTSVQNRIQTTGQLQNGEGINFRIAGVVTDVLPNGNLVIEARKVFTDTDDEWEYRLSGIISSEKVNKDMTALAEDVAFQGIKRFQNGRIYDSTKRNWGTKIVDKIFPF</sequence>
<comment type="similarity">
    <text evidence="4">Belongs to the FlgH family.</text>
</comment>
<name>A0A517R3V9_9PLAN</name>
<feature type="region of interest" description="Disordered" evidence="9">
    <location>
        <begin position="34"/>
        <end position="81"/>
    </location>
</feature>
<accession>A0A517R3V9</accession>
<evidence type="ECO:0000256" key="1">
    <source>
        <dbReference type="ARBA" id="ARBA00002591"/>
    </source>
</evidence>
<dbReference type="PANTHER" id="PTHR34933:SF1">
    <property type="entry name" value="FLAGELLAR L-RING PROTEIN"/>
    <property type="match status" value="1"/>
</dbReference>
<keyword evidence="10" id="KW-0966">Cell projection</keyword>
<keyword evidence="6" id="KW-0472">Membrane</keyword>
<dbReference type="InterPro" id="IPR000527">
    <property type="entry name" value="Flag_Lring"/>
</dbReference>
<keyword evidence="11" id="KW-1185">Reference proteome</keyword>
<evidence type="ECO:0000256" key="7">
    <source>
        <dbReference type="ARBA" id="ARBA00023143"/>
    </source>
</evidence>
<keyword evidence="10" id="KW-0969">Cilium</keyword>
<keyword evidence="5" id="KW-0732">Signal</keyword>
<organism evidence="10 11">
    <name type="scientific">Stratiformator vulcanicus</name>
    <dbReference type="NCBI Taxonomy" id="2527980"/>
    <lineage>
        <taxon>Bacteria</taxon>
        <taxon>Pseudomonadati</taxon>
        <taxon>Planctomycetota</taxon>
        <taxon>Planctomycetia</taxon>
        <taxon>Planctomycetales</taxon>
        <taxon>Planctomycetaceae</taxon>
        <taxon>Stratiformator</taxon>
    </lineage>
</organism>
<evidence type="ECO:0000256" key="2">
    <source>
        <dbReference type="ARBA" id="ARBA00004117"/>
    </source>
</evidence>
<comment type="function">
    <text evidence="1">Assembles around the rod to form the L-ring and probably protects the motor/basal body from shearing forces during rotation.</text>
</comment>
<evidence type="ECO:0000256" key="8">
    <source>
        <dbReference type="ARBA" id="ARBA00023237"/>
    </source>
</evidence>